<accession>A0A8J5S7R4</accession>
<protein>
    <submittedName>
        <fullName evidence="2">Uncharacterized protein</fullName>
    </submittedName>
</protein>
<keyword evidence="3" id="KW-1185">Reference proteome</keyword>
<evidence type="ECO:0000313" key="2">
    <source>
        <dbReference type="EMBL" id="KAG8070025.1"/>
    </source>
</evidence>
<dbReference type="AlphaFoldDB" id="A0A8J5S7R4"/>
<evidence type="ECO:0000256" key="1">
    <source>
        <dbReference type="SAM" id="MobiDB-lite"/>
    </source>
</evidence>
<dbReference type="EMBL" id="JAAALK010000283">
    <property type="protein sequence ID" value="KAG8070025.1"/>
    <property type="molecule type" value="Genomic_DNA"/>
</dbReference>
<name>A0A8J5S7R4_ZIZPA</name>
<proteinExistence type="predicted"/>
<gene>
    <name evidence="2" type="ORF">GUJ93_ZPchr0006g46089</name>
</gene>
<feature type="region of interest" description="Disordered" evidence="1">
    <location>
        <begin position="1"/>
        <end position="34"/>
    </location>
</feature>
<feature type="compositionally biased region" description="Acidic residues" evidence="1">
    <location>
        <begin position="1"/>
        <end position="12"/>
    </location>
</feature>
<comment type="caution">
    <text evidence="2">The sequence shown here is derived from an EMBL/GenBank/DDBJ whole genome shotgun (WGS) entry which is preliminary data.</text>
</comment>
<reference evidence="2" key="2">
    <citation type="submission" date="2021-02" db="EMBL/GenBank/DDBJ databases">
        <authorList>
            <person name="Kimball J.A."/>
            <person name="Haas M.W."/>
            <person name="Macchietto M."/>
            <person name="Kono T."/>
            <person name="Duquette J."/>
            <person name="Shao M."/>
        </authorList>
    </citation>
    <scope>NUCLEOTIDE SEQUENCE</scope>
    <source>
        <tissue evidence="2">Fresh leaf tissue</tissue>
    </source>
</reference>
<organism evidence="2 3">
    <name type="scientific">Zizania palustris</name>
    <name type="common">Northern wild rice</name>
    <dbReference type="NCBI Taxonomy" id="103762"/>
    <lineage>
        <taxon>Eukaryota</taxon>
        <taxon>Viridiplantae</taxon>
        <taxon>Streptophyta</taxon>
        <taxon>Embryophyta</taxon>
        <taxon>Tracheophyta</taxon>
        <taxon>Spermatophyta</taxon>
        <taxon>Magnoliopsida</taxon>
        <taxon>Liliopsida</taxon>
        <taxon>Poales</taxon>
        <taxon>Poaceae</taxon>
        <taxon>BOP clade</taxon>
        <taxon>Oryzoideae</taxon>
        <taxon>Oryzeae</taxon>
        <taxon>Zizaniinae</taxon>
        <taxon>Zizania</taxon>
    </lineage>
</organism>
<sequence length="75" mass="8538">MEEEQSREEEGEGFVHTRADQPLPPPLLSPTSRSRMQIDVGVGTVNRITMHTTQAINYENIFATLLFFMHVGLKH</sequence>
<dbReference type="Proteomes" id="UP000729402">
    <property type="component" value="Unassembled WGS sequence"/>
</dbReference>
<reference evidence="2" key="1">
    <citation type="journal article" date="2021" name="bioRxiv">
        <title>Whole Genome Assembly and Annotation of Northern Wild Rice, Zizania palustris L., Supports a Whole Genome Duplication in the Zizania Genus.</title>
        <authorList>
            <person name="Haas M."/>
            <person name="Kono T."/>
            <person name="Macchietto M."/>
            <person name="Millas R."/>
            <person name="McGilp L."/>
            <person name="Shao M."/>
            <person name="Duquette J."/>
            <person name="Hirsch C.N."/>
            <person name="Kimball J."/>
        </authorList>
    </citation>
    <scope>NUCLEOTIDE SEQUENCE</scope>
    <source>
        <tissue evidence="2">Fresh leaf tissue</tissue>
    </source>
</reference>
<evidence type="ECO:0000313" key="3">
    <source>
        <dbReference type="Proteomes" id="UP000729402"/>
    </source>
</evidence>